<accession>A0A4R6Q7S8</accession>
<dbReference type="AlphaFoldDB" id="A0A4R6Q7S8"/>
<dbReference type="EMBL" id="SNXR01000015">
    <property type="protein sequence ID" value="TDP58155.1"/>
    <property type="molecule type" value="Genomic_DNA"/>
</dbReference>
<proteinExistence type="predicted"/>
<name>A0A4R6Q7S8_9FLAO</name>
<evidence type="ECO:0008006" key="3">
    <source>
        <dbReference type="Google" id="ProtNLM"/>
    </source>
</evidence>
<evidence type="ECO:0000313" key="1">
    <source>
        <dbReference type="EMBL" id="TDP58155.1"/>
    </source>
</evidence>
<organism evidence="1 2">
    <name type="scientific">Flavobacterium dankookense</name>
    <dbReference type="NCBI Taxonomy" id="706186"/>
    <lineage>
        <taxon>Bacteria</taxon>
        <taxon>Pseudomonadati</taxon>
        <taxon>Bacteroidota</taxon>
        <taxon>Flavobacteriia</taxon>
        <taxon>Flavobacteriales</taxon>
        <taxon>Flavobacteriaceae</taxon>
        <taxon>Flavobacterium</taxon>
    </lineage>
</organism>
<dbReference type="OrthoDB" id="1439045at2"/>
<evidence type="ECO:0000313" key="2">
    <source>
        <dbReference type="Proteomes" id="UP000295260"/>
    </source>
</evidence>
<dbReference type="InterPro" id="IPR036913">
    <property type="entry name" value="YegP-like_sf"/>
</dbReference>
<keyword evidence="2" id="KW-1185">Reference proteome</keyword>
<dbReference type="Gene3D" id="2.30.29.80">
    <property type="match status" value="1"/>
</dbReference>
<dbReference type="SUPFAM" id="SSF160113">
    <property type="entry name" value="YegP-like"/>
    <property type="match status" value="2"/>
</dbReference>
<comment type="caution">
    <text evidence="1">The sequence shown here is derived from an EMBL/GenBank/DDBJ whole genome shotgun (WGS) entry which is preliminary data.</text>
</comment>
<reference evidence="1 2" key="1">
    <citation type="submission" date="2019-03" db="EMBL/GenBank/DDBJ databases">
        <title>Genomic Encyclopedia of Archaeal and Bacterial Type Strains, Phase II (KMG-II): from individual species to whole genera.</title>
        <authorList>
            <person name="Goeker M."/>
        </authorList>
    </citation>
    <scope>NUCLEOTIDE SEQUENCE [LARGE SCALE GENOMIC DNA]</scope>
    <source>
        <strain evidence="1 2">DSM 25687</strain>
    </source>
</reference>
<protein>
    <recommendedName>
        <fullName evidence="3">DUF1508 domain-containing protein</fullName>
    </recommendedName>
</protein>
<gene>
    <name evidence="1" type="ORF">BC748_2184</name>
</gene>
<dbReference type="Proteomes" id="UP000295260">
    <property type="component" value="Unassembled WGS sequence"/>
</dbReference>
<dbReference type="RefSeq" id="WP_133533432.1">
    <property type="nucleotide sequence ID" value="NZ_SNXR01000015.1"/>
</dbReference>
<sequence length="124" mass="14650">MGTFVITKRQNGYYKYEFTSRKGKTIFVSNDFELRFECEDDIEVLRKAIDDVFFMKFKSKNGKFFFKIILKEKEIAVSRKYTTQLLLQKGIDEIVRTISKSEVLDFTVQDFAFPPAEDIFDNIP</sequence>